<sequence>MIQKIKIIRPFILIAIGLLACTPQKKKNTKETPVEEKPVAKKFHPSKGFVEVMDPAFEKLIDKNAVVEVLAEGFKWTEGPVWVPGENYLLFSDIPNNKVVKWKEGEGTKSYLTPSGHSGEVDRTGETGSNGLMLNANGQLVLCQHTDRQLAIMNADLTAPKPSYVVLTGHFEGKRLNSPNDLDIHSNGDIYFTDPPYGLEKGMEDPAKELDFQGVYRWSSQDSTTNLLYQHLTRPNGIALSPDEKQAYVANSDPERAIWMVFDVNEDGSFSNERVFYDATQDVKKLPGLPDGMDVSKDGIIYATGPGGVWVFEPSGKLLGRIRTGQSTANCTIAADGYLYMTTDDYLTRIRIKKL</sequence>
<dbReference type="InterPro" id="IPR013658">
    <property type="entry name" value="SGL"/>
</dbReference>
<organism evidence="3 4">
    <name type="scientific">Splendidivirga corallicola</name>
    <dbReference type="NCBI Taxonomy" id="3051826"/>
    <lineage>
        <taxon>Bacteria</taxon>
        <taxon>Pseudomonadati</taxon>
        <taxon>Bacteroidota</taxon>
        <taxon>Cytophagia</taxon>
        <taxon>Cytophagales</taxon>
        <taxon>Splendidivirgaceae</taxon>
        <taxon>Splendidivirga</taxon>
    </lineage>
</organism>
<dbReference type="PANTHER" id="PTHR47572:SF4">
    <property type="entry name" value="LACTONASE DRP35"/>
    <property type="match status" value="1"/>
</dbReference>
<proteinExistence type="predicted"/>
<dbReference type="Proteomes" id="UP001172082">
    <property type="component" value="Unassembled WGS sequence"/>
</dbReference>
<reference evidence="3" key="1">
    <citation type="submission" date="2023-06" db="EMBL/GenBank/DDBJ databases">
        <title>Genomic of Parafulvivirga corallium.</title>
        <authorList>
            <person name="Wang G."/>
        </authorList>
    </citation>
    <scope>NUCLEOTIDE SEQUENCE</scope>
    <source>
        <strain evidence="3">BMA10</strain>
    </source>
</reference>
<dbReference type="InterPro" id="IPR051262">
    <property type="entry name" value="SMP-30/CGR1_Lactonase"/>
</dbReference>
<evidence type="ECO:0000256" key="1">
    <source>
        <dbReference type="ARBA" id="ARBA00022801"/>
    </source>
</evidence>
<dbReference type="SUPFAM" id="SSF63829">
    <property type="entry name" value="Calcium-dependent phosphotriesterase"/>
    <property type="match status" value="1"/>
</dbReference>
<dbReference type="Gene3D" id="2.120.10.30">
    <property type="entry name" value="TolB, C-terminal domain"/>
    <property type="match status" value="1"/>
</dbReference>
<dbReference type="PANTHER" id="PTHR47572">
    <property type="entry name" value="LIPOPROTEIN-RELATED"/>
    <property type="match status" value="1"/>
</dbReference>
<evidence type="ECO:0000259" key="2">
    <source>
        <dbReference type="Pfam" id="PF08450"/>
    </source>
</evidence>
<keyword evidence="4" id="KW-1185">Reference proteome</keyword>
<name>A0ABT8KU80_9BACT</name>
<dbReference type="InterPro" id="IPR011042">
    <property type="entry name" value="6-blade_b-propeller_TolB-like"/>
</dbReference>
<feature type="domain" description="SMP-30/Gluconolactonase/LRE-like region" evidence="2">
    <location>
        <begin position="76"/>
        <end position="343"/>
    </location>
</feature>
<dbReference type="RefSeq" id="WP_346754344.1">
    <property type="nucleotide sequence ID" value="NZ_JAUJEA010000011.1"/>
</dbReference>
<dbReference type="EMBL" id="JAUJEA010000011">
    <property type="protein sequence ID" value="MDN5204320.1"/>
    <property type="molecule type" value="Genomic_DNA"/>
</dbReference>
<dbReference type="PROSITE" id="PS51257">
    <property type="entry name" value="PROKAR_LIPOPROTEIN"/>
    <property type="match status" value="1"/>
</dbReference>
<evidence type="ECO:0000313" key="4">
    <source>
        <dbReference type="Proteomes" id="UP001172082"/>
    </source>
</evidence>
<gene>
    <name evidence="3" type="ORF">QQ008_23210</name>
</gene>
<evidence type="ECO:0000313" key="3">
    <source>
        <dbReference type="EMBL" id="MDN5204320.1"/>
    </source>
</evidence>
<accession>A0ABT8KU80</accession>
<protein>
    <submittedName>
        <fullName evidence="3">SMP-30/gluconolactonase/LRE family protein</fullName>
    </submittedName>
</protein>
<keyword evidence="1" id="KW-0378">Hydrolase</keyword>
<comment type="caution">
    <text evidence="3">The sequence shown here is derived from an EMBL/GenBank/DDBJ whole genome shotgun (WGS) entry which is preliminary data.</text>
</comment>
<dbReference type="Pfam" id="PF08450">
    <property type="entry name" value="SGL"/>
    <property type="match status" value="1"/>
</dbReference>